<dbReference type="InterPro" id="IPR009810">
    <property type="entry name" value="Nodulin_late_dom"/>
</dbReference>
<name>A0A396J726_MEDTR</name>
<dbReference type="GO" id="GO:0046872">
    <property type="term" value="F:metal ion binding"/>
    <property type="evidence" value="ECO:0007669"/>
    <property type="project" value="InterPro"/>
</dbReference>
<accession>A0A396J726</accession>
<keyword evidence="1" id="KW-0812">Transmembrane</keyword>
<sequence>MQSNKSMTNSIKFVYVMMYFLSIFLISTYFETKLNCIDDSDCPYDMCDPGLLPRCLNGWCDCSRFQPWPMDSMSSNLREFTLPN</sequence>
<organism evidence="3 4">
    <name type="scientific">Medicago truncatula</name>
    <name type="common">Barrel medic</name>
    <name type="synonym">Medicago tribuloides</name>
    <dbReference type="NCBI Taxonomy" id="3880"/>
    <lineage>
        <taxon>Eukaryota</taxon>
        <taxon>Viridiplantae</taxon>
        <taxon>Streptophyta</taxon>
        <taxon>Embryophyta</taxon>
        <taxon>Tracheophyta</taxon>
        <taxon>Spermatophyta</taxon>
        <taxon>Magnoliopsida</taxon>
        <taxon>eudicotyledons</taxon>
        <taxon>Gunneridae</taxon>
        <taxon>Pentapetalae</taxon>
        <taxon>rosids</taxon>
        <taxon>fabids</taxon>
        <taxon>Fabales</taxon>
        <taxon>Fabaceae</taxon>
        <taxon>Papilionoideae</taxon>
        <taxon>50 kb inversion clade</taxon>
        <taxon>NPAAA clade</taxon>
        <taxon>Hologalegina</taxon>
        <taxon>IRL clade</taxon>
        <taxon>Trifolieae</taxon>
        <taxon>Medicago</taxon>
    </lineage>
</organism>
<dbReference type="Gramene" id="rna9894">
    <property type="protein sequence ID" value="RHN73979.1"/>
    <property type="gene ID" value="gene9894"/>
</dbReference>
<proteinExistence type="predicted"/>
<feature type="domain" description="Late nodulin" evidence="2">
    <location>
        <begin position="7"/>
        <end position="60"/>
    </location>
</feature>
<feature type="transmembrane region" description="Helical" evidence="1">
    <location>
        <begin position="12"/>
        <end position="30"/>
    </location>
</feature>
<dbReference type="Proteomes" id="UP000265566">
    <property type="component" value="Chromosome 2"/>
</dbReference>
<evidence type="ECO:0000313" key="3">
    <source>
        <dbReference type="EMBL" id="RHN73979.1"/>
    </source>
</evidence>
<dbReference type="EMBL" id="PSQE01000002">
    <property type="protein sequence ID" value="RHN73979.1"/>
    <property type="molecule type" value="Genomic_DNA"/>
</dbReference>
<keyword evidence="1" id="KW-0472">Membrane</keyword>
<dbReference type="AlphaFoldDB" id="A0A396J726"/>
<dbReference type="Pfam" id="PF07127">
    <property type="entry name" value="Nodulin_late"/>
    <property type="match status" value="1"/>
</dbReference>
<comment type="caution">
    <text evidence="3">The sequence shown here is derived from an EMBL/GenBank/DDBJ whole genome shotgun (WGS) entry which is preliminary data.</text>
</comment>
<gene>
    <name evidence="3" type="ORF">MtrunA17_Chr2g0304581</name>
</gene>
<keyword evidence="1" id="KW-1133">Transmembrane helix</keyword>
<protein>
    <submittedName>
        <fullName evidence="3">Putative Late nodulin</fullName>
    </submittedName>
</protein>
<evidence type="ECO:0000313" key="4">
    <source>
        <dbReference type="Proteomes" id="UP000265566"/>
    </source>
</evidence>
<reference evidence="4" key="1">
    <citation type="journal article" date="2018" name="Nat. Plants">
        <title>Whole-genome landscape of Medicago truncatula symbiotic genes.</title>
        <authorList>
            <person name="Pecrix Y."/>
            <person name="Staton S.E."/>
            <person name="Sallet E."/>
            <person name="Lelandais-Briere C."/>
            <person name="Moreau S."/>
            <person name="Carrere S."/>
            <person name="Blein T."/>
            <person name="Jardinaud M.F."/>
            <person name="Latrasse D."/>
            <person name="Zouine M."/>
            <person name="Zahm M."/>
            <person name="Kreplak J."/>
            <person name="Mayjonade B."/>
            <person name="Satge C."/>
            <person name="Perez M."/>
            <person name="Cauet S."/>
            <person name="Marande W."/>
            <person name="Chantry-Darmon C."/>
            <person name="Lopez-Roques C."/>
            <person name="Bouchez O."/>
            <person name="Berard A."/>
            <person name="Debelle F."/>
            <person name="Munos S."/>
            <person name="Bendahmane A."/>
            <person name="Berges H."/>
            <person name="Niebel A."/>
            <person name="Buitink J."/>
            <person name="Frugier F."/>
            <person name="Benhamed M."/>
            <person name="Crespi M."/>
            <person name="Gouzy J."/>
            <person name="Gamas P."/>
        </authorList>
    </citation>
    <scope>NUCLEOTIDE SEQUENCE [LARGE SCALE GENOMIC DNA]</scope>
    <source>
        <strain evidence="4">cv. Jemalong A17</strain>
    </source>
</reference>
<evidence type="ECO:0000259" key="2">
    <source>
        <dbReference type="Pfam" id="PF07127"/>
    </source>
</evidence>
<evidence type="ECO:0000256" key="1">
    <source>
        <dbReference type="SAM" id="Phobius"/>
    </source>
</evidence>